<evidence type="ECO:0000313" key="4">
    <source>
        <dbReference type="Proteomes" id="UP000567179"/>
    </source>
</evidence>
<feature type="compositionally biased region" description="Low complexity" evidence="1">
    <location>
        <begin position="1"/>
        <end position="19"/>
    </location>
</feature>
<feature type="domain" description="Fungal-type protein kinase" evidence="2">
    <location>
        <begin position="363"/>
        <end position="563"/>
    </location>
</feature>
<reference evidence="3 4" key="1">
    <citation type="journal article" date="2020" name="ISME J.">
        <title>Uncovering the hidden diversity of litter-decomposition mechanisms in mushroom-forming fungi.</title>
        <authorList>
            <person name="Floudas D."/>
            <person name="Bentzer J."/>
            <person name="Ahren D."/>
            <person name="Johansson T."/>
            <person name="Persson P."/>
            <person name="Tunlid A."/>
        </authorList>
    </citation>
    <scope>NUCLEOTIDE SEQUENCE [LARGE SCALE GENOMIC DNA]</scope>
    <source>
        <strain evidence="3 4">CBS 101986</strain>
    </source>
</reference>
<dbReference type="Pfam" id="PF17667">
    <property type="entry name" value="Pkinase_fungal"/>
    <property type="match status" value="1"/>
</dbReference>
<sequence>MSPLSSNLSSSLSSPSQSSAEDTCYYTFSESSGSTEHTEGNFSKEVTNWIAAEDARRTGLEEFWAALHYDSALFSQLAFSETLNPSVDFGKIASILSNSTRQECGLAAEQEILFFDVKSTKLRGHPRDTSADPDFIACNASISAGTEVQWAEVSAVVEIYSDRARDGHHAIAYTLQLLQARPDLTCAQGMHVGDDGITLILASSDGVILSPVLNIAASPHAQLLYAFIKRLYDPHLMMLDPTIQRRRDASTGQYTFDITLTSPDGRSVVKCLGYSIIAAHRTIGERSQVFCNTDSPALIDGVPVPVIKDHYRERDNHFEETQILRHIHASSPFPGVVEVVYSADPVVRPDKTPVYSGALRKIRLGFRQFGNRFMSLKTPLEVLTAVYDLLEVTRALHATRKVLHRDISDSNVLCMSEPEIYQTPLSGSADATSPPYEMCFMRHILDENVHPLSTNMLLIDFDQGEILGSKEDHDVTPRNGGTRRFRARGVSGVHLPGHNVIYAAPDSLVSFAQKVYERLLPLRLARFDNSPEYHRLPDEHWSEGNSRPSLRHDAESAFWLLLWWAVEARASTSPVTYISAYSWHMLTNTHSNEHVRGLLRDDALDPAYKALERLLTKLGRHLFIDAEWATEAPFNNPDYVHELLQRSILNFVIQNKDKPFMHLPTAPQPRVYRPQSTDISLFELKRSGITLTYDRPTKRLKA</sequence>
<dbReference type="AlphaFoldDB" id="A0A8H5B0H9"/>
<dbReference type="OrthoDB" id="5569250at2759"/>
<evidence type="ECO:0000256" key="1">
    <source>
        <dbReference type="SAM" id="MobiDB-lite"/>
    </source>
</evidence>
<dbReference type="InterPro" id="IPR040976">
    <property type="entry name" value="Pkinase_fungal"/>
</dbReference>
<keyword evidence="4" id="KW-1185">Reference proteome</keyword>
<proteinExistence type="predicted"/>
<protein>
    <recommendedName>
        <fullName evidence="2">Fungal-type protein kinase domain-containing protein</fullName>
    </recommendedName>
</protein>
<gene>
    <name evidence="3" type="ORF">D9619_011924</name>
</gene>
<organism evidence="3 4">
    <name type="scientific">Psilocybe cf. subviscida</name>
    <dbReference type="NCBI Taxonomy" id="2480587"/>
    <lineage>
        <taxon>Eukaryota</taxon>
        <taxon>Fungi</taxon>
        <taxon>Dikarya</taxon>
        <taxon>Basidiomycota</taxon>
        <taxon>Agaricomycotina</taxon>
        <taxon>Agaricomycetes</taxon>
        <taxon>Agaricomycetidae</taxon>
        <taxon>Agaricales</taxon>
        <taxon>Agaricineae</taxon>
        <taxon>Strophariaceae</taxon>
        <taxon>Psilocybe</taxon>
    </lineage>
</organism>
<dbReference type="SUPFAM" id="SSF56112">
    <property type="entry name" value="Protein kinase-like (PK-like)"/>
    <property type="match status" value="1"/>
</dbReference>
<evidence type="ECO:0000313" key="3">
    <source>
        <dbReference type="EMBL" id="KAF5314319.1"/>
    </source>
</evidence>
<accession>A0A8H5B0H9</accession>
<name>A0A8H5B0H9_9AGAR</name>
<evidence type="ECO:0000259" key="2">
    <source>
        <dbReference type="Pfam" id="PF17667"/>
    </source>
</evidence>
<comment type="caution">
    <text evidence="3">The sequence shown here is derived from an EMBL/GenBank/DDBJ whole genome shotgun (WGS) entry which is preliminary data.</text>
</comment>
<dbReference type="Proteomes" id="UP000567179">
    <property type="component" value="Unassembled WGS sequence"/>
</dbReference>
<dbReference type="InterPro" id="IPR011009">
    <property type="entry name" value="Kinase-like_dom_sf"/>
</dbReference>
<dbReference type="EMBL" id="JAACJJ010000044">
    <property type="protein sequence ID" value="KAF5314319.1"/>
    <property type="molecule type" value="Genomic_DNA"/>
</dbReference>
<feature type="region of interest" description="Disordered" evidence="1">
    <location>
        <begin position="1"/>
        <end position="20"/>
    </location>
</feature>